<comment type="caution">
    <text evidence="4">The sequence shown here is derived from an EMBL/GenBank/DDBJ whole genome shotgun (WGS) entry which is preliminary data.</text>
</comment>
<evidence type="ECO:0000313" key="4">
    <source>
        <dbReference type="EMBL" id="KAK3091436.1"/>
    </source>
</evidence>
<dbReference type="InterPro" id="IPR026616">
    <property type="entry name" value="TEX15"/>
</dbReference>
<evidence type="ECO:0000313" key="5">
    <source>
        <dbReference type="Proteomes" id="UP001186944"/>
    </source>
</evidence>
<feature type="compositionally biased region" description="Basic and acidic residues" evidence="2">
    <location>
        <begin position="1226"/>
        <end position="1235"/>
    </location>
</feature>
<feature type="compositionally biased region" description="Basic and acidic residues" evidence="2">
    <location>
        <begin position="1257"/>
        <end position="1269"/>
    </location>
</feature>
<name>A0AA89BRI9_PINIB</name>
<feature type="compositionally biased region" description="Low complexity" evidence="2">
    <location>
        <begin position="963"/>
        <end position="983"/>
    </location>
</feature>
<feature type="region of interest" description="Disordered" evidence="2">
    <location>
        <begin position="1208"/>
        <end position="1269"/>
    </location>
</feature>
<reference evidence="4" key="1">
    <citation type="submission" date="2019-08" db="EMBL/GenBank/DDBJ databases">
        <title>The improved chromosome-level genome for the pearl oyster Pinctada fucata martensii using PacBio sequencing and Hi-C.</title>
        <authorList>
            <person name="Zheng Z."/>
        </authorList>
    </citation>
    <scope>NUCLEOTIDE SEQUENCE</scope>
    <source>
        <strain evidence="4">ZZ-2019</strain>
        <tissue evidence="4">Adductor muscle</tissue>
    </source>
</reference>
<organism evidence="4 5">
    <name type="scientific">Pinctada imbricata</name>
    <name type="common">Atlantic pearl-oyster</name>
    <name type="synonym">Pinctada martensii</name>
    <dbReference type="NCBI Taxonomy" id="66713"/>
    <lineage>
        <taxon>Eukaryota</taxon>
        <taxon>Metazoa</taxon>
        <taxon>Spiralia</taxon>
        <taxon>Lophotrochozoa</taxon>
        <taxon>Mollusca</taxon>
        <taxon>Bivalvia</taxon>
        <taxon>Autobranchia</taxon>
        <taxon>Pteriomorphia</taxon>
        <taxon>Pterioida</taxon>
        <taxon>Pterioidea</taxon>
        <taxon>Pteriidae</taxon>
        <taxon>Pinctada</taxon>
    </lineage>
</organism>
<feature type="compositionally biased region" description="Basic and acidic residues" evidence="2">
    <location>
        <begin position="356"/>
        <end position="370"/>
    </location>
</feature>
<keyword evidence="5" id="KW-1185">Reference proteome</keyword>
<sequence length="1563" mass="179195">MDVRNLVSDIAATCRTGDDLEYLWNMKTIWLVQNPELDNNYERRRQMMRRTGRTFEETKDTLLFVAEGWANVQRICKYGMRSRVKLRNVLGDTDFGVHMNRNYDILLRFMTYKNFQQATYIIVFKGILGRVNMVRARLRGDFSVLEPSPNFDCHLSNIKPSLKMDICDAMAHNYAYMYEFSRETRRPVAFPSQLTPVAVISLTRTRNKIKRNPNLIHPKQRQNVITSFRMNKHKSNNKKKVTYQAPKKAPHKRERSLRNAQRSAIREMMNHSYGRDISDDGLDRDFVVKQKSDERETESDKNSMKFKSSTKSFKEMSPSKHTKDNDKERRLSRSRSKSHSRTESEIPRKLQNQSKYESRRSRSKSIDHEPPSSSRTSYQTCENASIQEDSNSAKDTDESDNINVSAKLTHRKNLFDIFEKNNEFLSSPSDTKRMDVVGDQNCNSDAESESDVGNANDMPGKGETIVVRVFDNSDNENDCDEEDQGEFAFETAESVCEEESVDHLQDEVDPECTKLLARLKEVENEIQEEQQKLSHLENIPKVLDTILHKSTETYDSRSSTPTLDEHSFDPEHRFQVISNTSSGQVVVNKTGINETDHPWHVRIKTEPMSPPTIMSPSESCDERSTRGSEISHSDANNISTPINQGNCSLEQGSSSGSTGNYVLKAVTVDMDKTKSIYNVSSGIRIPTNQRKTEEVKDPRIQRMMKGGLKSTELDLNVFSEMIGRIKQEPLDEGYDKANSVNRDSRDTNKENSSQDKNKSRTESTEAIDSGNVACHKDVVEKTLEDLDKAIKVIQNQCSSSVNQDNSDNKQMNKHMGTGEVRGNFRPRNMGFSSYLPEYSEGGDYSRTARVLSEVFSPSKIRNEPMSSDTNYGTKNNSRPSPKIDEKIETSRRRAFNYTPERDIDKVPQRHRSRSSSPRQQEIYRSPSVGKRRLSSGKERVRRISRVSSRGRSGSRNPRRRMRSSSSSSGSRSPNRQRISMSRSPRSRYRRRRSISSSSGSRSPRRRRRSSGYSPRSPRRWRRRSSTYSSRSPRRRKRSLSHSPRKRRRSSSYSRRSPFRRRHSSSDSSRSPHKRRRSKSRSPQLNYGRNVMSYKRERPDVTARRRRSPDTLGIGQGQRILNNRTAFLDTVNNFNPGASTSLHYENNIVNKPTAYNQTQPSLSKPPFGQRCDIDYSKKGKINEPPIVSEANRTLFGWPTMEMRNISHGTATEPLSQNSDITNPRALENTDVKDIKKPGLLGDKPGDYPLKSASQEPASSEKPKEKEKEFDNTLSKAMASLLKKIMSNDEDEEKDTTTEGRMADMVIEMMKKQLQKEENTSGKVENKDKKEDQTQNPQDIPCLPNQQCMPQMPNMPNMPNMSCYPNMPPCVDPSQGMPYWPYQAFQYMQGNYMNNGMWGCPPNQPMPMCPDNQFGPNIKKEKRPDGPFGPPMPFGMNPQFQNILQHHFQNILQNIPKGRFSPTLHRNLNQGLNPPPEKRRDTHSPFPFKSTVPNSKDFDKNTRGGFMSRESRGRKSKSPIDSSSKYKKSKSYYSTGFNNSKLDHPSGSSGEQSRDKISKDDEVKK</sequence>
<feature type="region of interest" description="Disordered" evidence="2">
    <location>
        <begin position="229"/>
        <end position="259"/>
    </location>
</feature>
<feature type="region of interest" description="Disordered" evidence="2">
    <location>
        <begin position="1312"/>
        <end position="1340"/>
    </location>
</feature>
<feature type="compositionally biased region" description="Polar residues" evidence="2">
    <location>
        <begin position="1533"/>
        <end position="1549"/>
    </location>
</feature>
<dbReference type="GO" id="GO:0005634">
    <property type="term" value="C:nucleus"/>
    <property type="evidence" value="ECO:0007669"/>
    <property type="project" value="TreeGrafter"/>
</dbReference>
<accession>A0AA89BRI9</accession>
<keyword evidence="1" id="KW-0175">Coiled coil</keyword>
<feature type="compositionally biased region" description="Polar residues" evidence="2">
    <location>
        <begin position="798"/>
        <end position="809"/>
    </location>
</feature>
<feature type="compositionally biased region" description="Basic residues" evidence="2">
    <location>
        <begin position="230"/>
        <end position="241"/>
    </location>
</feature>
<dbReference type="InterPro" id="IPR022188">
    <property type="entry name" value="TASOR_DUF3715"/>
</dbReference>
<feature type="compositionally biased region" description="Basic residues" evidence="2">
    <location>
        <begin position="1031"/>
        <end position="1049"/>
    </location>
</feature>
<evidence type="ECO:0000256" key="1">
    <source>
        <dbReference type="SAM" id="Coils"/>
    </source>
</evidence>
<dbReference type="PANTHER" id="PTHR22380:SF1">
    <property type="entry name" value="TESTIS-EXPRESSED PROTEIN 15"/>
    <property type="match status" value="1"/>
</dbReference>
<dbReference type="GO" id="GO:0007140">
    <property type="term" value="P:male meiotic nuclear division"/>
    <property type="evidence" value="ECO:0007669"/>
    <property type="project" value="InterPro"/>
</dbReference>
<feature type="compositionally biased region" description="Polar residues" evidence="2">
    <location>
        <begin position="371"/>
        <end position="390"/>
    </location>
</feature>
<feature type="region of interest" description="Disordered" evidence="2">
    <location>
        <begin position="729"/>
        <end position="768"/>
    </location>
</feature>
<feature type="region of interest" description="Disordered" evidence="2">
    <location>
        <begin position="798"/>
        <end position="824"/>
    </location>
</feature>
<feature type="compositionally biased region" description="Basic residues" evidence="2">
    <location>
        <begin position="929"/>
        <end position="944"/>
    </location>
</feature>
<feature type="compositionally biased region" description="Basic and acidic residues" evidence="2">
    <location>
        <begin position="290"/>
        <end position="303"/>
    </location>
</feature>
<feature type="compositionally biased region" description="Basic residues" evidence="2">
    <location>
        <begin position="984"/>
        <end position="993"/>
    </location>
</feature>
<feature type="compositionally biased region" description="Polar residues" evidence="2">
    <location>
        <begin position="864"/>
        <end position="879"/>
    </location>
</feature>
<feature type="compositionally biased region" description="Basic and acidic residues" evidence="2">
    <location>
        <begin position="742"/>
        <end position="763"/>
    </location>
</feature>
<feature type="compositionally biased region" description="Basic and acidic residues" evidence="2">
    <location>
        <begin position="1093"/>
        <end position="1102"/>
    </location>
</feature>
<feature type="compositionally biased region" description="Basic and acidic residues" evidence="2">
    <location>
        <begin position="1550"/>
        <end position="1563"/>
    </location>
</feature>
<dbReference type="EMBL" id="VSWD01000010">
    <property type="protein sequence ID" value="KAK3091436.1"/>
    <property type="molecule type" value="Genomic_DNA"/>
</dbReference>
<feature type="compositionally biased region" description="Basic and acidic residues" evidence="2">
    <location>
        <begin position="620"/>
        <end position="632"/>
    </location>
</feature>
<feature type="compositionally biased region" description="Basic and acidic residues" evidence="2">
    <location>
        <begin position="1312"/>
        <end position="1331"/>
    </location>
</feature>
<proteinExistence type="predicted"/>
<dbReference type="GO" id="GO:0010569">
    <property type="term" value="P:regulation of double-strand break repair via homologous recombination"/>
    <property type="evidence" value="ECO:0007669"/>
    <property type="project" value="InterPro"/>
</dbReference>
<feature type="region of interest" description="Disordered" evidence="2">
    <location>
        <begin position="604"/>
        <end position="640"/>
    </location>
</feature>
<protein>
    <recommendedName>
        <fullName evidence="3">TASOR pseudo-PARP domain-containing protein</fullName>
    </recommendedName>
</protein>
<gene>
    <name evidence="4" type="ORF">FSP39_019868</name>
</gene>
<feature type="compositionally biased region" description="Basic and acidic residues" evidence="2">
    <location>
        <begin position="312"/>
        <end position="331"/>
    </location>
</feature>
<feature type="region of interest" description="Disordered" evidence="2">
    <location>
        <begin position="1456"/>
        <end position="1563"/>
    </location>
</feature>
<feature type="coiled-coil region" evidence="1">
    <location>
        <begin position="512"/>
        <end position="539"/>
    </location>
</feature>
<evidence type="ECO:0000259" key="3">
    <source>
        <dbReference type="Pfam" id="PF12509"/>
    </source>
</evidence>
<feature type="region of interest" description="Disordered" evidence="2">
    <location>
        <begin position="290"/>
        <end position="399"/>
    </location>
</feature>
<feature type="domain" description="TASOR pseudo-PARP" evidence="3">
    <location>
        <begin position="48"/>
        <end position="196"/>
    </location>
</feature>
<feature type="compositionally biased region" description="Basic and acidic residues" evidence="2">
    <location>
        <begin position="881"/>
        <end position="891"/>
    </location>
</feature>
<dbReference type="Pfam" id="PF12509">
    <property type="entry name" value="DUF3715"/>
    <property type="match status" value="1"/>
</dbReference>
<dbReference type="GO" id="GO:0007130">
    <property type="term" value="P:synaptonemal complex assembly"/>
    <property type="evidence" value="ECO:0007669"/>
    <property type="project" value="TreeGrafter"/>
</dbReference>
<feature type="compositionally biased region" description="Polar residues" evidence="2">
    <location>
        <begin position="1208"/>
        <end position="1220"/>
    </location>
</feature>
<dbReference type="PANTHER" id="PTHR22380">
    <property type="entry name" value="TESTIS-EXPRESSED PROTEIN 15"/>
    <property type="match status" value="1"/>
</dbReference>
<feature type="region of interest" description="Disordered" evidence="2">
    <location>
        <begin position="859"/>
        <end position="1114"/>
    </location>
</feature>
<feature type="compositionally biased region" description="Low complexity" evidence="2">
    <location>
        <begin position="945"/>
        <end position="955"/>
    </location>
</feature>
<feature type="compositionally biased region" description="Basic residues" evidence="2">
    <location>
        <begin position="1070"/>
        <end position="1079"/>
    </location>
</feature>
<dbReference type="Proteomes" id="UP001186944">
    <property type="component" value="Unassembled WGS sequence"/>
</dbReference>
<evidence type="ECO:0000256" key="2">
    <source>
        <dbReference type="SAM" id="MobiDB-lite"/>
    </source>
</evidence>